<proteinExistence type="predicted"/>
<dbReference type="InParanoid" id="B9TEA5"/>
<reference evidence="2" key="1">
    <citation type="journal article" date="2010" name="Nat. Biotechnol.">
        <title>Draft genome sequence of the oilseed species Ricinus communis.</title>
        <authorList>
            <person name="Chan A.P."/>
            <person name="Crabtree J."/>
            <person name="Zhao Q."/>
            <person name="Lorenzi H."/>
            <person name="Orvis J."/>
            <person name="Puiu D."/>
            <person name="Melake-Berhan A."/>
            <person name="Jones K.M."/>
            <person name="Redman J."/>
            <person name="Chen G."/>
            <person name="Cahoon E.B."/>
            <person name="Gedil M."/>
            <person name="Stanke M."/>
            <person name="Haas B.J."/>
            <person name="Wortman J.R."/>
            <person name="Fraser-Liggett C.M."/>
            <person name="Ravel J."/>
            <person name="Rabinowicz P.D."/>
        </authorList>
    </citation>
    <scope>NUCLEOTIDE SEQUENCE [LARGE SCALE GENOMIC DNA]</scope>
    <source>
        <strain evidence="2">cv. Hale</strain>
    </source>
</reference>
<name>B9TEA5_RICCO</name>
<accession>B9TEA5</accession>
<gene>
    <name evidence="1" type="ORF">RCOM_1856160</name>
</gene>
<dbReference type="Proteomes" id="UP000008311">
    <property type="component" value="Unassembled WGS sequence"/>
</dbReference>
<evidence type="ECO:0000313" key="1">
    <source>
        <dbReference type="EMBL" id="EEF25812.1"/>
    </source>
</evidence>
<organism evidence="1 2">
    <name type="scientific">Ricinus communis</name>
    <name type="common">Castor bean</name>
    <dbReference type="NCBI Taxonomy" id="3988"/>
    <lineage>
        <taxon>Eukaryota</taxon>
        <taxon>Viridiplantae</taxon>
        <taxon>Streptophyta</taxon>
        <taxon>Embryophyta</taxon>
        <taxon>Tracheophyta</taxon>
        <taxon>Spermatophyta</taxon>
        <taxon>Magnoliopsida</taxon>
        <taxon>eudicotyledons</taxon>
        <taxon>Gunneridae</taxon>
        <taxon>Pentapetalae</taxon>
        <taxon>rosids</taxon>
        <taxon>fabids</taxon>
        <taxon>Malpighiales</taxon>
        <taxon>Euphorbiaceae</taxon>
        <taxon>Acalyphoideae</taxon>
        <taxon>Acalypheae</taxon>
        <taxon>Ricinus</taxon>
    </lineage>
</organism>
<protein>
    <submittedName>
        <fullName evidence="1">Uncharacterized protein</fullName>
    </submittedName>
</protein>
<keyword evidence="2" id="KW-1185">Reference proteome</keyword>
<sequence length="51" mass="5617">MSGQRPVVSMLDEQGNSARGAFVCARWRRARKSQRVEIGSQKGNEDASVPI</sequence>
<dbReference type="AlphaFoldDB" id="B9TEA5"/>
<evidence type="ECO:0000313" key="2">
    <source>
        <dbReference type="Proteomes" id="UP000008311"/>
    </source>
</evidence>
<dbReference type="EMBL" id="EQ978852">
    <property type="protein sequence ID" value="EEF25812.1"/>
    <property type="molecule type" value="Genomic_DNA"/>
</dbReference>